<sequence length="81" mass="9362">MSAEQIFGFHDGPMINRLTRTVQQILLQYYPSKNETHQFNEDSFASLKGFDFNIDSPMNKSLWTEPTISLSGHELKVNLQK</sequence>
<gene>
    <name evidence="1" type="ORF">AY601_3866</name>
</gene>
<dbReference type="KEGG" id="pcm:AY601_3866"/>
<evidence type="ECO:0000313" key="2">
    <source>
        <dbReference type="Proteomes" id="UP000071561"/>
    </source>
</evidence>
<reference evidence="1 2" key="1">
    <citation type="submission" date="2016-03" db="EMBL/GenBank/DDBJ databases">
        <title>Complete genome sequence of Pedobacter cryoconitis PAMC 27485.</title>
        <authorList>
            <person name="Lee J."/>
            <person name="Kim O.-S."/>
        </authorList>
    </citation>
    <scope>NUCLEOTIDE SEQUENCE [LARGE SCALE GENOMIC DNA]</scope>
    <source>
        <strain evidence="1 2">PAMC 27485</strain>
    </source>
</reference>
<protein>
    <submittedName>
        <fullName evidence="1">Uncharacterized protein</fullName>
    </submittedName>
</protein>
<name>A0A127VHA8_9SPHI</name>
<proteinExistence type="predicted"/>
<evidence type="ECO:0000313" key="1">
    <source>
        <dbReference type="EMBL" id="AMQ00724.1"/>
    </source>
</evidence>
<dbReference type="Proteomes" id="UP000071561">
    <property type="component" value="Chromosome"/>
</dbReference>
<dbReference type="EMBL" id="CP014504">
    <property type="protein sequence ID" value="AMQ00724.1"/>
    <property type="molecule type" value="Genomic_DNA"/>
</dbReference>
<accession>A0A127VHA8</accession>
<dbReference type="PATRIC" id="fig|188932.3.peg.4016"/>
<dbReference type="RefSeq" id="WP_068404037.1">
    <property type="nucleotide sequence ID" value="NZ_CP014504.1"/>
</dbReference>
<dbReference type="AlphaFoldDB" id="A0A127VHA8"/>
<keyword evidence="2" id="KW-1185">Reference proteome</keyword>
<organism evidence="1 2">
    <name type="scientific">Pedobacter cryoconitis</name>
    <dbReference type="NCBI Taxonomy" id="188932"/>
    <lineage>
        <taxon>Bacteria</taxon>
        <taxon>Pseudomonadati</taxon>
        <taxon>Bacteroidota</taxon>
        <taxon>Sphingobacteriia</taxon>
        <taxon>Sphingobacteriales</taxon>
        <taxon>Sphingobacteriaceae</taxon>
        <taxon>Pedobacter</taxon>
    </lineage>
</organism>